<feature type="transmembrane region" description="Helical" evidence="2">
    <location>
        <begin position="472"/>
        <end position="491"/>
    </location>
</feature>
<feature type="transmembrane region" description="Helical" evidence="2">
    <location>
        <begin position="432"/>
        <end position="452"/>
    </location>
</feature>
<dbReference type="AlphaFoldDB" id="A0A7W7Z5E1"/>
<keyword evidence="2" id="KW-0812">Transmembrane</keyword>
<protein>
    <submittedName>
        <fullName evidence="3">Multidrug efflux pump subunit AcrB</fullName>
    </submittedName>
</protein>
<dbReference type="Gene3D" id="3.30.70.1430">
    <property type="entry name" value="Multidrug efflux transporter AcrB pore domain"/>
    <property type="match status" value="2"/>
</dbReference>
<feature type="transmembrane region" description="Helical" evidence="2">
    <location>
        <begin position="944"/>
        <end position="963"/>
    </location>
</feature>
<dbReference type="Gene3D" id="3.30.70.1320">
    <property type="entry name" value="Multidrug efflux transporter AcrB pore domain like"/>
    <property type="match status" value="1"/>
</dbReference>
<dbReference type="RefSeq" id="WP_184258961.1">
    <property type="nucleotide sequence ID" value="NZ_JACHIH010000020.1"/>
</dbReference>
<evidence type="ECO:0000256" key="2">
    <source>
        <dbReference type="SAM" id="Phobius"/>
    </source>
</evidence>
<dbReference type="Gene3D" id="3.30.70.1440">
    <property type="entry name" value="Multidrug efflux transporter AcrB pore domain"/>
    <property type="match status" value="1"/>
</dbReference>
<evidence type="ECO:0000313" key="4">
    <source>
        <dbReference type="Proteomes" id="UP000542353"/>
    </source>
</evidence>
<dbReference type="PANTHER" id="PTHR32063:SF77">
    <property type="entry name" value="ACR FAMILY TRANSPORT PROTEIN"/>
    <property type="match status" value="1"/>
</dbReference>
<dbReference type="PRINTS" id="PR00702">
    <property type="entry name" value="ACRIFLAVINRP"/>
</dbReference>
<feature type="transmembrane region" description="Helical" evidence="2">
    <location>
        <begin position="846"/>
        <end position="865"/>
    </location>
</feature>
<name>A0A7W7Z5E1_9BRAD</name>
<sequence length="1053" mass="112840">MARMNISAWSIRHPLPSIVFSIILLALGWVSFTKLAITRLPNADIPVISVSVSQFGAAPAELEAQVTKTIEDGVSGVEGVRHIASSITDGLSLTTIQFALETNTDRALNDVKDAITRVRSQLPQNVNEPLIQRVDVIGLPIVTYAAISPGKTPEQLSWFVDDVVKRALQGVRNVAQVERIGGVEREILVSLDPDRLQAAGLTAVDVSHRLRGSNVDLAGGRAEIGSNDQAIRTLAGAKTLNDLAGTMISLPAGGEIRLDDLGTVTDTIADRRTFARFNGEPVVALGIKRSKGASDVVVAAAVQKRIDALKAQYPDVDLKLIDTSVDYTKGNYEAAISTLFEGAILAVIVVFLFLRDFRATVIAAISLPLSIFPAFWAMDLLGFSLNLVSFLAITLSTGILVDDAIVEIENIVRHIRMGKSPYRAALEAADEIGLAVIAISLTIIAIFAPASFMSGIAGQFFKQFGITVSVQVFFSLLAARFVTPVLAAYFLKDHPHDDKPPGLVLRTYTKLVTWSVRHYFITVLLGVGVFAASIASIQLLPQGFLPAQDSARSLLAVELPPGSQLAFTEQTTEDIVARLRKRPEVRSVFVDGGRVPPGIFEVRRAALIINYTPKGDRSITQRELELSIGKELEAVPDIRYWFLDENGLRAIALVVTGLDGNVVGNVAQELASQMKRIPTIANVISETSLDRPELRILPRADLAARLGVSTESLSETIRVATIGDVGPALAKFDAGDRLVPIRVQLADGARGDLQVLEQLRVPTGGGRGGVPLSVVADVKFDQGPTSINRYDRERQATVAADLVGTAALGDALKKIYDLPVMKTLPKTISVKQSGDAESLNELSDGFATAISAGLMMVYAVLVLLFGTFLQPITILFSLPLSIGGAIAALLITGKQLTTPVWIGILMLMGIVTKNAIMLVEFAVESIRNGEQREAAMIDAGIKRARPIVMTTVAMVAGMMPSALAFGAGGEFRSPMALAVIGGLLFSTVLSLIFVPAMFMLMDDIGQLSWRFGKRLLNTHHDEAAPPAAPVAQPATPGYVDDPSAAKAPPRWRK</sequence>
<comment type="caution">
    <text evidence="3">The sequence shown here is derived from an EMBL/GenBank/DDBJ whole genome shotgun (WGS) entry which is preliminary data.</text>
</comment>
<evidence type="ECO:0000313" key="3">
    <source>
        <dbReference type="EMBL" id="MBB5048324.1"/>
    </source>
</evidence>
<dbReference type="Gene3D" id="3.30.2090.10">
    <property type="entry name" value="Multidrug efflux transporter AcrB TolC docking domain, DN and DC subdomains"/>
    <property type="match status" value="2"/>
</dbReference>
<dbReference type="GO" id="GO:0005886">
    <property type="term" value="C:plasma membrane"/>
    <property type="evidence" value="ECO:0007669"/>
    <property type="project" value="TreeGrafter"/>
</dbReference>
<keyword evidence="2" id="KW-1133">Transmembrane helix</keyword>
<feature type="transmembrane region" description="Helical" evidence="2">
    <location>
        <begin position="519"/>
        <end position="540"/>
    </location>
</feature>
<organism evidence="3 4">
    <name type="scientific">Rhodopseudomonas rhenobacensis</name>
    <dbReference type="NCBI Taxonomy" id="87461"/>
    <lineage>
        <taxon>Bacteria</taxon>
        <taxon>Pseudomonadati</taxon>
        <taxon>Pseudomonadota</taxon>
        <taxon>Alphaproteobacteria</taxon>
        <taxon>Hyphomicrobiales</taxon>
        <taxon>Nitrobacteraceae</taxon>
        <taxon>Rhodopseudomonas</taxon>
    </lineage>
</organism>
<feature type="transmembrane region" description="Helical" evidence="2">
    <location>
        <begin position="975"/>
        <end position="1000"/>
    </location>
</feature>
<feature type="transmembrane region" description="Helical" evidence="2">
    <location>
        <begin position="334"/>
        <end position="354"/>
    </location>
</feature>
<dbReference type="Proteomes" id="UP000542353">
    <property type="component" value="Unassembled WGS sequence"/>
</dbReference>
<dbReference type="Pfam" id="PF00873">
    <property type="entry name" value="ACR_tran"/>
    <property type="match status" value="1"/>
</dbReference>
<dbReference type="SUPFAM" id="SSF82693">
    <property type="entry name" value="Multidrug efflux transporter AcrB pore domain, PN1, PN2, PC1 and PC2 subdomains"/>
    <property type="match status" value="3"/>
</dbReference>
<dbReference type="EMBL" id="JACHIH010000020">
    <property type="protein sequence ID" value="MBB5048324.1"/>
    <property type="molecule type" value="Genomic_DNA"/>
</dbReference>
<evidence type="ECO:0000256" key="1">
    <source>
        <dbReference type="SAM" id="MobiDB-lite"/>
    </source>
</evidence>
<keyword evidence="4" id="KW-1185">Reference proteome</keyword>
<keyword evidence="2" id="KW-0472">Membrane</keyword>
<feature type="transmembrane region" description="Helical" evidence="2">
    <location>
        <begin position="361"/>
        <end position="378"/>
    </location>
</feature>
<dbReference type="Gene3D" id="1.20.1640.10">
    <property type="entry name" value="Multidrug efflux transporter AcrB transmembrane domain"/>
    <property type="match status" value="2"/>
</dbReference>
<accession>A0A7W7Z5E1</accession>
<gene>
    <name evidence="3" type="ORF">HNR60_003090</name>
</gene>
<dbReference type="InterPro" id="IPR001036">
    <property type="entry name" value="Acrflvin-R"/>
</dbReference>
<dbReference type="GO" id="GO:0042910">
    <property type="term" value="F:xenobiotic transmembrane transporter activity"/>
    <property type="evidence" value="ECO:0007669"/>
    <property type="project" value="TreeGrafter"/>
</dbReference>
<proteinExistence type="predicted"/>
<feature type="transmembrane region" description="Helical" evidence="2">
    <location>
        <begin position="899"/>
        <end position="923"/>
    </location>
</feature>
<feature type="transmembrane region" description="Helical" evidence="2">
    <location>
        <begin position="872"/>
        <end position="893"/>
    </location>
</feature>
<dbReference type="PANTHER" id="PTHR32063">
    <property type="match status" value="1"/>
</dbReference>
<reference evidence="3 4" key="1">
    <citation type="submission" date="2020-08" db="EMBL/GenBank/DDBJ databases">
        <title>Genomic Encyclopedia of Type Strains, Phase IV (KMG-IV): sequencing the most valuable type-strain genomes for metagenomic binning, comparative biology and taxonomic classification.</title>
        <authorList>
            <person name="Goeker M."/>
        </authorList>
    </citation>
    <scope>NUCLEOTIDE SEQUENCE [LARGE SCALE GENOMIC DNA]</scope>
    <source>
        <strain evidence="3 4">DSM 12706</strain>
    </source>
</reference>
<feature type="transmembrane region" description="Helical" evidence="2">
    <location>
        <begin position="390"/>
        <end position="412"/>
    </location>
</feature>
<dbReference type="SUPFAM" id="SSF82714">
    <property type="entry name" value="Multidrug efflux transporter AcrB TolC docking domain, DN and DC subdomains"/>
    <property type="match status" value="2"/>
</dbReference>
<dbReference type="SUPFAM" id="SSF82866">
    <property type="entry name" value="Multidrug efflux transporter AcrB transmembrane domain"/>
    <property type="match status" value="2"/>
</dbReference>
<feature type="region of interest" description="Disordered" evidence="1">
    <location>
        <begin position="1022"/>
        <end position="1053"/>
    </location>
</feature>
<dbReference type="InterPro" id="IPR027463">
    <property type="entry name" value="AcrB_DN_DC_subdom"/>
</dbReference>